<evidence type="ECO:0000313" key="1">
    <source>
        <dbReference type="EMBL" id="MDV0446244.1"/>
    </source>
</evidence>
<gene>
    <name evidence="1" type="ORF">MsAg5_00720</name>
</gene>
<name>A0AAE4SCZ6_9EURY</name>
<comment type="caution">
    <text evidence="1">The sequence shown here is derived from an EMBL/GenBank/DDBJ whole genome shotgun (WGS) entry which is preliminary data.</text>
</comment>
<keyword evidence="2" id="KW-1185">Reference proteome</keyword>
<organism evidence="1 2">
    <name type="scientific">Methanolapillus africanus</name>
    <dbReference type="NCBI Taxonomy" id="3028297"/>
    <lineage>
        <taxon>Archaea</taxon>
        <taxon>Methanobacteriati</taxon>
        <taxon>Methanobacteriota</taxon>
        <taxon>Stenosarchaea group</taxon>
        <taxon>Methanomicrobia</taxon>
        <taxon>Methanosarcinales</taxon>
        <taxon>Methanosarcinaceae</taxon>
        <taxon>Methanolapillus</taxon>
    </lineage>
</organism>
<dbReference type="AlphaFoldDB" id="A0AAE4SCZ6"/>
<evidence type="ECO:0000313" key="2">
    <source>
        <dbReference type="Proteomes" id="UP001271789"/>
    </source>
</evidence>
<dbReference type="Proteomes" id="UP001271789">
    <property type="component" value="Unassembled WGS sequence"/>
</dbReference>
<reference evidence="1" key="1">
    <citation type="submission" date="2023-06" db="EMBL/GenBank/DDBJ databases">
        <title>Genome sequence of Methanosarcinaceae archaeon Ag5.</title>
        <authorList>
            <person name="Protasov E."/>
            <person name="Platt K."/>
            <person name="Poehlein A."/>
            <person name="Daniel R."/>
            <person name="Brune A."/>
        </authorList>
    </citation>
    <scope>NUCLEOTIDE SEQUENCE</scope>
    <source>
        <strain evidence="1">Ag5</strain>
    </source>
</reference>
<dbReference type="EMBL" id="JAWDKD010000002">
    <property type="protein sequence ID" value="MDV0446244.1"/>
    <property type="molecule type" value="Genomic_DNA"/>
</dbReference>
<sequence>MKKFIIMNSFFILKNELIKMSLEIFEMGQHWAIYMNPQTATKEEKDEFMKILYKRDVLSEMLYFDYVFGNDADEMFQHGVRLNNISWFAIDYAIMKEKIDLLEKNQDLLFSMVNANNLKLNNEIESESLNKMVEGEMVERVRI</sequence>
<proteinExistence type="predicted"/>
<accession>A0AAE4SCZ6</accession>
<protein>
    <submittedName>
        <fullName evidence="1">Uncharacterized protein</fullName>
    </submittedName>
</protein>